<feature type="transmembrane region" description="Helical" evidence="1">
    <location>
        <begin position="245"/>
        <end position="263"/>
    </location>
</feature>
<proteinExistence type="predicted"/>
<protein>
    <recommendedName>
        <fullName evidence="2">DUF1206 domain-containing protein</fullName>
    </recommendedName>
</protein>
<feature type="transmembrane region" description="Helical" evidence="1">
    <location>
        <begin position="107"/>
        <end position="130"/>
    </location>
</feature>
<evidence type="ECO:0000313" key="4">
    <source>
        <dbReference type="Proteomes" id="UP000549113"/>
    </source>
</evidence>
<feature type="transmembrane region" description="Helical" evidence="1">
    <location>
        <begin position="150"/>
        <end position="174"/>
    </location>
</feature>
<organism evidence="3 4">
    <name type="scientific">Microbacterium invictum</name>
    <dbReference type="NCBI Taxonomy" id="515415"/>
    <lineage>
        <taxon>Bacteria</taxon>
        <taxon>Bacillati</taxon>
        <taxon>Actinomycetota</taxon>
        <taxon>Actinomycetes</taxon>
        <taxon>Micrococcales</taxon>
        <taxon>Microbacteriaceae</taxon>
        <taxon>Microbacterium</taxon>
    </lineage>
</organism>
<dbReference type="RefSeq" id="WP_248198894.1">
    <property type="nucleotide sequence ID" value="NZ_BAABCO010000001.1"/>
</dbReference>
<feature type="domain" description="DUF1206" evidence="2">
    <location>
        <begin position="110"/>
        <end position="176"/>
    </location>
</feature>
<keyword evidence="4" id="KW-1185">Reference proteome</keyword>
<sequence length="270" mass="27305">MSDGMKAAAREAQSSTPVRVLARGGFAANGVVHLVIGIIVLVIAFGGRGESDQAGAFKAIAAAPLGYVALWLLAVLLAALGVWHLIDGLLADRGRRDSDTKKWGARISSWGQALVFLTLAVIAAAVALGARPDADDSATEASRGVLTLPFGALLLGAVGVGIGVAGIVFGVMGVRRSFRNRVTIPAGGLGTVVTTLGVVGFVAKGVALLIVGVLLIVAAVRVDPEAAGGLDAAIQALLDVTGGPFLVGLVGAGLIAYAVFCFFRARYARL</sequence>
<evidence type="ECO:0000259" key="2">
    <source>
        <dbReference type="Pfam" id="PF06724"/>
    </source>
</evidence>
<feature type="transmembrane region" description="Helical" evidence="1">
    <location>
        <begin position="186"/>
        <end position="219"/>
    </location>
</feature>
<reference evidence="3 4" key="1">
    <citation type="submission" date="2020-08" db="EMBL/GenBank/DDBJ databases">
        <title>Sequencing the genomes of 1000 actinobacteria strains.</title>
        <authorList>
            <person name="Klenk H.-P."/>
        </authorList>
    </citation>
    <scope>NUCLEOTIDE SEQUENCE [LARGE SCALE GENOMIC DNA]</scope>
    <source>
        <strain evidence="3 4">DSM 19600</strain>
    </source>
</reference>
<dbReference type="AlphaFoldDB" id="A0AA40SNZ6"/>
<dbReference type="Pfam" id="PF06724">
    <property type="entry name" value="DUF1206"/>
    <property type="match status" value="3"/>
</dbReference>
<gene>
    <name evidence="3" type="ORF">BKA10_001396</name>
</gene>
<name>A0AA40SNZ6_9MICO</name>
<keyword evidence="1" id="KW-1133">Transmembrane helix</keyword>
<dbReference type="Proteomes" id="UP000549113">
    <property type="component" value="Unassembled WGS sequence"/>
</dbReference>
<feature type="domain" description="DUF1206" evidence="2">
    <location>
        <begin position="25"/>
        <end position="89"/>
    </location>
</feature>
<dbReference type="EMBL" id="JACIFH010000001">
    <property type="protein sequence ID" value="MBB4139602.1"/>
    <property type="molecule type" value="Genomic_DNA"/>
</dbReference>
<feature type="transmembrane region" description="Helical" evidence="1">
    <location>
        <begin position="65"/>
        <end position="86"/>
    </location>
</feature>
<keyword evidence="1" id="KW-0812">Transmembrane</keyword>
<keyword evidence="1" id="KW-0472">Membrane</keyword>
<accession>A0AA40SNZ6</accession>
<feature type="domain" description="DUF1206" evidence="2">
    <location>
        <begin position="199"/>
        <end position="267"/>
    </location>
</feature>
<feature type="transmembrane region" description="Helical" evidence="1">
    <location>
        <begin position="20"/>
        <end position="45"/>
    </location>
</feature>
<dbReference type="InterPro" id="IPR009597">
    <property type="entry name" value="DUF1206"/>
</dbReference>
<evidence type="ECO:0000313" key="3">
    <source>
        <dbReference type="EMBL" id="MBB4139602.1"/>
    </source>
</evidence>
<evidence type="ECO:0000256" key="1">
    <source>
        <dbReference type="SAM" id="Phobius"/>
    </source>
</evidence>
<comment type="caution">
    <text evidence="3">The sequence shown here is derived from an EMBL/GenBank/DDBJ whole genome shotgun (WGS) entry which is preliminary data.</text>
</comment>